<keyword evidence="6" id="KW-1185">Reference proteome</keyword>
<evidence type="ECO:0000256" key="3">
    <source>
        <dbReference type="RuleBase" id="RU361235"/>
    </source>
</evidence>
<dbReference type="PANTHER" id="PTHR11559">
    <property type="entry name" value="CARBOXYLESTERASE"/>
    <property type="match status" value="1"/>
</dbReference>
<organism evidence="5 6">
    <name type="scientific">Tegillarca granosa</name>
    <name type="common">Malaysian cockle</name>
    <name type="synonym">Anadara granosa</name>
    <dbReference type="NCBI Taxonomy" id="220873"/>
    <lineage>
        <taxon>Eukaryota</taxon>
        <taxon>Metazoa</taxon>
        <taxon>Spiralia</taxon>
        <taxon>Lophotrochozoa</taxon>
        <taxon>Mollusca</taxon>
        <taxon>Bivalvia</taxon>
        <taxon>Autobranchia</taxon>
        <taxon>Pteriomorphia</taxon>
        <taxon>Arcoida</taxon>
        <taxon>Arcoidea</taxon>
        <taxon>Arcidae</taxon>
        <taxon>Tegillarca</taxon>
    </lineage>
</organism>
<dbReference type="SUPFAM" id="SSF53474">
    <property type="entry name" value="alpha/beta-Hydrolases"/>
    <property type="match status" value="1"/>
</dbReference>
<dbReference type="Pfam" id="PF00135">
    <property type="entry name" value="COesterase"/>
    <property type="match status" value="1"/>
</dbReference>
<feature type="signal peptide" evidence="3">
    <location>
        <begin position="1"/>
        <end position="21"/>
    </location>
</feature>
<feature type="chain" id="PRO_5044962561" description="Carboxylic ester hydrolase" evidence="3">
    <location>
        <begin position="22"/>
        <end position="574"/>
    </location>
</feature>
<gene>
    <name evidence="5" type="ORF">KUTeg_021582</name>
</gene>
<dbReference type="InterPro" id="IPR029058">
    <property type="entry name" value="AB_hydrolase_fold"/>
</dbReference>
<evidence type="ECO:0000313" key="5">
    <source>
        <dbReference type="EMBL" id="KAJ8300063.1"/>
    </source>
</evidence>
<evidence type="ECO:0000313" key="6">
    <source>
        <dbReference type="Proteomes" id="UP001217089"/>
    </source>
</evidence>
<accession>A0ABQ9E3Q6</accession>
<keyword evidence="2 3" id="KW-0378">Hydrolase</keyword>
<proteinExistence type="inferred from homology"/>
<dbReference type="InterPro" id="IPR019826">
    <property type="entry name" value="Carboxylesterase_B_AS"/>
</dbReference>
<sequence>MTLLASPLHIIFAATCTIVLCQEYEVVQTAVGKIRGLVETVGKEKVFNFRGIPFAKPPIGDLRFRKPQPYGPWDYTLDATKDASPCMQTLNFGGLKFVTNDEISENCLVLNIHVPGKISNSQNKAVMVWIHGGGFFIGQGSWYNASELALKGDVIVVTVNYRLGIFGFLSTFDEASPGNYGLWDQILALQWVKSNIAAFGGNPSLMTIFGESAGGISVSLQTLIPYNKGLFQRAIAQSGVANTAKLATKSRAVYDFFAQQGDCNDISQENTHTWVQCLRQLPAAKLLNVSMEVMKHHMTKMDFNMILGPALDGDLFKADPRDLFSDTYSEEQKFFRSLDYMAGTTDGEGSLLLMMLPMLAEKYQMNITEGVPTSVICEVYTPKFANVYYNGARGAADALCSKCKVDNSKENYLAQQGENLMNLYGDLLFVGPTIKTLKEHEKKNPKAKTYHYVFTADRDFSEMGIHRPPWYQRSGHGTELLYLFGSNGLTGVYNLTDSELKLTDVMIKYWSNFAKYGDPNGQSLPQWKEYGSEKNYLDLNHQISSGKDLFSDRISFLQDDMHKLMETTEKHEEL</sequence>
<dbReference type="InterPro" id="IPR002018">
    <property type="entry name" value="CarbesteraseB"/>
</dbReference>
<name>A0ABQ9E3Q6_TEGGR</name>
<dbReference type="InterPro" id="IPR050309">
    <property type="entry name" value="Type-B_Carboxylest/Lipase"/>
</dbReference>
<dbReference type="EC" id="3.1.1.-" evidence="3"/>
<comment type="caution">
    <text evidence="5">The sequence shown here is derived from an EMBL/GenBank/DDBJ whole genome shotgun (WGS) entry which is preliminary data.</text>
</comment>
<feature type="domain" description="Carboxylesterase type B" evidence="4">
    <location>
        <begin position="25"/>
        <end position="550"/>
    </location>
</feature>
<evidence type="ECO:0000256" key="1">
    <source>
        <dbReference type="ARBA" id="ARBA00005964"/>
    </source>
</evidence>
<keyword evidence="3" id="KW-0732">Signal</keyword>
<protein>
    <recommendedName>
        <fullName evidence="3">Carboxylic ester hydrolase</fullName>
        <ecNumber evidence="3">3.1.1.-</ecNumber>
    </recommendedName>
</protein>
<dbReference type="Proteomes" id="UP001217089">
    <property type="component" value="Unassembled WGS sequence"/>
</dbReference>
<dbReference type="EMBL" id="JARBDR010000919">
    <property type="protein sequence ID" value="KAJ8300063.1"/>
    <property type="molecule type" value="Genomic_DNA"/>
</dbReference>
<reference evidence="5 6" key="1">
    <citation type="submission" date="2022-12" db="EMBL/GenBank/DDBJ databases">
        <title>Chromosome-level genome of Tegillarca granosa.</title>
        <authorList>
            <person name="Kim J."/>
        </authorList>
    </citation>
    <scope>NUCLEOTIDE SEQUENCE [LARGE SCALE GENOMIC DNA]</scope>
    <source>
        <strain evidence="5">Teg-2019</strain>
        <tissue evidence="5">Adductor muscle</tissue>
    </source>
</reference>
<dbReference type="Gene3D" id="3.40.50.1820">
    <property type="entry name" value="alpha/beta hydrolase"/>
    <property type="match status" value="1"/>
</dbReference>
<comment type="similarity">
    <text evidence="1 3">Belongs to the type-B carboxylesterase/lipase family.</text>
</comment>
<evidence type="ECO:0000256" key="2">
    <source>
        <dbReference type="ARBA" id="ARBA00022801"/>
    </source>
</evidence>
<dbReference type="PROSITE" id="PS00122">
    <property type="entry name" value="CARBOXYLESTERASE_B_1"/>
    <property type="match status" value="1"/>
</dbReference>
<evidence type="ECO:0000259" key="4">
    <source>
        <dbReference type="Pfam" id="PF00135"/>
    </source>
</evidence>